<dbReference type="PANTHER" id="PTHR40942:SF4">
    <property type="entry name" value="CYTOCHROME C5"/>
    <property type="match status" value="1"/>
</dbReference>
<accession>A0ABY4E7P9</accession>
<dbReference type="PIRSF" id="PIRSF000903">
    <property type="entry name" value="B5n-ttraPtase_sm"/>
    <property type="match status" value="1"/>
</dbReference>
<evidence type="ECO:0000256" key="7">
    <source>
        <dbReference type="ARBA" id="ARBA00033210"/>
    </source>
</evidence>
<dbReference type="Pfam" id="PF00149">
    <property type="entry name" value="Metallophos"/>
    <property type="match status" value="1"/>
</dbReference>
<dbReference type="InterPro" id="IPR004843">
    <property type="entry name" value="Calcineurin-like_PHP"/>
</dbReference>
<evidence type="ECO:0000259" key="9">
    <source>
        <dbReference type="Pfam" id="PF00149"/>
    </source>
</evidence>
<reference evidence="10" key="1">
    <citation type="submission" date="2021-12" db="EMBL/GenBank/DDBJ databases">
        <authorList>
            <person name="Veyrier F.J."/>
        </authorList>
    </citation>
    <scope>NUCLEOTIDE SEQUENCE</scope>
    <source>
        <strain evidence="10">SAG 1488-6</strain>
    </source>
</reference>
<comment type="similarity">
    <text evidence="2">Belongs to the Ap4A hydrolase family.</text>
</comment>
<dbReference type="Proteomes" id="UP000832034">
    <property type="component" value="Chromosome"/>
</dbReference>
<organism evidence="10 11">
    <name type="scientific">Vitreoscilla stercoraria</name>
    <dbReference type="NCBI Taxonomy" id="61"/>
    <lineage>
        <taxon>Bacteria</taxon>
        <taxon>Pseudomonadati</taxon>
        <taxon>Pseudomonadota</taxon>
        <taxon>Betaproteobacteria</taxon>
        <taxon>Neisseriales</taxon>
        <taxon>Neisseriaceae</taxon>
        <taxon>Vitreoscilla</taxon>
    </lineage>
</organism>
<evidence type="ECO:0000256" key="5">
    <source>
        <dbReference type="ARBA" id="ARBA00031248"/>
    </source>
</evidence>
<name>A0ABY4E7P9_VITST</name>
<evidence type="ECO:0000256" key="2">
    <source>
        <dbReference type="ARBA" id="ARBA00005419"/>
    </source>
</evidence>
<comment type="catalytic activity">
    <reaction evidence="8">
        <text>P(1),P(4)-bis(5'-adenosyl) tetraphosphate + H2O = 2 ADP + 2 H(+)</text>
        <dbReference type="Rhea" id="RHEA:24252"/>
        <dbReference type="ChEBI" id="CHEBI:15377"/>
        <dbReference type="ChEBI" id="CHEBI:15378"/>
        <dbReference type="ChEBI" id="CHEBI:58141"/>
        <dbReference type="ChEBI" id="CHEBI:456216"/>
        <dbReference type="EC" id="3.6.1.41"/>
    </reaction>
</comment>
<evidence type="ECO:0000256" key="4">
    <source>
        <dbReference type="ARBA" id="ARBA00022801"/>
    </source>
</evidence>
<evidence type="ECO:0000256" key="1">
    <source>
        <dbReference type="ARBA" id="ARBA00003413"/>
    </source>
</evidence>
<reference evidence="10" key="2">
    <citation type="journal article" date="2022" name="Res Sq">
        <title>Evolution of multicellular longitudinally dividing oral cavity symbionts (Neisseriaceae).</title>
        <authorList>
            <person name="Nyongesa S."/>
            <person name="Weber P."/>
            <person name="Bernet E."/>
            <person name="Pullido F."/>
            <person name="Nieckarz M."/>
            <person name="Delaby M."/>
            <person name="Nieves C."/>
            <person name="Viehboeck T."/>
            <person name="Krause N."/>
            <person name="Rivera-Millot A."/>
            <person name="Nakamura A."/>
            <person name="Vischer N."/>
            <person name="VanNieuwenhze M."/>
            <person name="Brun Y."/>
            <person name="Cava F."/>
            <person name="Bulgheresi S."/>
            <person name="Veyrier F."/>
        </authorList>
    </citation>
    <scope>NUCLEOTIDE SEQUENCE</scope>
    <source>
        <strain evidence="10">SAG 1488-6</strain>
    </source>
</reference>
<gene>
    <name evidence="10" type="ORF">LVJ81_09145</name>
</gene>
<dbReference type="InterPro" id="IPR004617">
    <property type="entry name" value="ApaH"/>
</dbReference>
<dbReference type="EC" id="3.6.1.41" evidence="3"/>
<dbReference type="RefSeq" id="WP_019957467.1">
    <property type="nucleotide sequence ID" value="NZ_CP091512.1"/>
</dbReference>
<evidence type="ECO:0000313" key="11">
    <source>
        <dbReference type="Proteomes" id="UP000832034"/>
    </source>
</evidence>
<dbReference type="NCBIfam" id="NF001204">
    <property type="entry name" value="PRK00166.1"/>
    <property type="match status" value="1"/>
</dbReference>
<sequence>MAHYAIGDVQGCYTQLMKLLSKIAFNFGSDTLWLTGDLVNRGPKSLEVLRFAKEHDYCVQTVLGNHDLHLLAVAHGHAEAKKGDTLSPILKATDKDVLLDWLRAQPLLVQHKQHVMVHAGLLPHWDIDMAKQYAEQVQNVLTSERLDWFLQNMYGNKPIKDHGEMTELERLRFTLNVMTRMRVINQQHELDLDFKGEVSDMPENLLPWFKAKNPAWNDHTIVFGHWSALGLHIDDHVIGLDTGAIWGRTLTAINLSDHQRITQVDASH</sequence>
<dbReference type="SUPFAM" id="SSF56300">
    <property type="entry name" value="Metallo-dependent phosphatases"/>
    <property type="match status" value="1"/>
</dbReference>
<feature type="domain" description="Calcineurin-like phosphoesterase" evidence="9">
    <location>
        <begin position="5"/>
        <end position="126"/>
    </location>
</feature>
<evidence type="ECO:0000256" key="6">
    <source>
        <dbReference type="ARBA" id="ARBA00032248"/>
    </source>
</evidence>
<dbReference type="EMBL" id="CP091512">
    <property type="protein sequence ID" value="UOO91794.1"/>
    <property type="molecule type" value="Genomic_DNA"/>
</dbReference>
<dbReference type="NCBIfam" id="TIGR00668">
    <property type="entry name" value="apaH"/>
    <property type="match status" value="1"/>
</dbReference>
<evidence type="ECO:0000256" key="8">
    <source>
        <dbReference type="ARBA" id="ARBA00049417"/>
    </source>
</evidence>
<comment type="function">
    <text evidence="1">Hydrolyzes diadenosine 5',5'''-P1,P4-tetraphosphate to yield ADP.</text>
</comment>
<keyword evidence="11" id="KW-1185">Reference proteome</keyword>
<dbReference type="CDD" id="cd07422">
    <property type="entry name" value="MPP_ApaH"/>
    <property type="match status" value="1"/>
</dbReference>
<dbReference type="PANTHER" id="PTHR40942">
    <property type="match status" value="1"/>
</dbReference>
<dbReference type="InterPro" id="IPR029052">
    <property type="entry name" value="Metallo-depent_PP-like"/>
</dbReference>
<dbReference type="Gene3D" id="3.60.21.10">
    <property type="match status" value="1"/>
</dbReference>
<protein>
    <recommendedName>
        <fullName evidence="3">bis(5'-nucleosyl)-tetraphosphatase (symmetrical)</fullName>
        <ecNumber evidence="3">3.6.1.41</ecNumber>
    </recommendedName>
    <alternativeName>
        <fullName evidence="6">Ap4A hydrolase</fullName>
    </alternativeName>
    <alternativeName>
        <fullName evidence="5">Diadenosine 5',5'''-P1,P4-tetraphosphate pyrophosphohydrolase</fullName>
    </alternativeName>
    <alternativeName>
        <fullName evidence="7">Diadenosine tetraphosphatase</fullName>
    </alternativeName>
</protein>
<evidence type="ECO:0000313" key="10">
    <source>
        <dbReference type="EMBL" id="UOO91794.1"/>
    </source>
</evidence>
<evidence type="ECO:0000256" key="3">
    <source>
        <dbReference type="ARBA" id="ARBA00012506"/>
    </source>
</evidence>
<dbReference type="GO" id="GO:0008803">
    <property type="term" value="F:bis(5'-nucleosyl)-tetraphosphatase (symmetrical) activity"/>
    <property type="evidence" value="ECO:0007669"/>
    <property type="project" value="UniProtKB-EC"/>
</dbReference>
<keyword evidence="4 10" id="KW-0378">Hydrolase</keyword>
<proteinExistence type="inferred from homology"/>